<organism evidence="9">
    <name type="scientific">marine sediment metagenome</name>
    <dbReference type="NCBI Taxonomy" id="412755"/>
    <lineage>
        <taxon>unclassified sequences</taxon>
        <taxon>metagenomes</taxon>
        <taxon>ecological metagenomes</taxon>
    </lineage>
</organism>
<evidence type="ECO:0000313" key="9">
    <source>
        <dbReference type="EMBL" id="GAI93849.1"/>
    </source>
</evidence>
<dbReference type="InterPro" id="IPR015424">
    <property type="entry name" value="PyrdxlP-dep_Trfase"/>
</dbReference>
<evidence type="ECO:0000256" key="8">
    <source>
        <dbReference type="ARBA" id="ARBA00022898"/>
    </source>
</evidence>
<accession>X1UNA9</accession>
<dbReference type="InterPro" id="IPR005814">
    <property type="entry name" value="Aminotrans_3"/>
</dbReference>
<reference evidence="9" key="1">
    <citation type="journal article" date="2014" name="Front. Microbiol.">
        <title>High frequency of phylogenetically diverse reductive dehalogenase-homologous genes in deep subseafloor sedimentary metagenomes.</title>
        <authorList>
            <person name="Kawai M."/>
            <person name="Futagami T."/>
            <person name="Toyoda A."/>
            <person name="Takaki Y."/>
            <person name="Nishi S."/>
            <person name="Hori S."/>
            <person name="Arai W."/>
            <person name="Tsubouchi T."/>
            <person name="Morono Y."/>
            <person name="Uchiyama I."/>
            <person name="Ito T."/>
            <person name="Fujiyama A."/>
            <person name="Inagaki F."/>
            <person name="Takami H."/>
        </authorList>
    </citation>
    <scope>NUCLEOTIDE SEQUENCE</scope>
    <source>
        <strain evidence="9">Expedition CK06-06</strain>
    </source>
</reference>
<feature type="non-terminal residue" evidence="9">
    <location>
        <position position="1"/>
    </location>
</feature>
<evidence type="ECO:0000256" key="2">
    <source>
        <dbReference type="ARBA" id="ARBA00004173"/>
    </source>
</evidence>
<dbReference type="AlphaFoldDB" id="X1UNA9"/>
<evidence type="ECO:0000256" key="5">
    <source>
        <dbReference type="ARBA" id="ARBA00013049"/>
    </source>
</evidence>
<gene>
    <name evidence="9" type="ORF">S12H4_34815</name>
</gene>
<keyword evidence="6" id="KW-0032">Aminotransferase</keyword>
<dbReference type="EC" id="2.6.1.44" evidence="5"/>
<name>X1UNA9_9ZZZZ</name>
<comment type="similarity">
    <text evidence="3">Belongs to the class-III pyridoxal-phosphate-dependent aminotransferase family.</text>
</comment>
<evidence type="ECO:0000256" key="6">
    <source>
        <dbReference type="ARBA" id="ARBA00022576"/>
    </source>
</evidence>
<keyword evidence="8" id="KW-0663">Pyridoxal phosphate</keyword>
<dbReference type="Gene3D" id="3.90.1150.10">
    <property type="entry name" value="Aspartate Aminotransferase, domain 1"/>
    <property type="match status" value="1"/>
</dbReference>
<dbReference type="Gene3D" id="3.40.640.10">
    <property type="entry name" value="Type I PLP-dependent aspartate aminotransferase-like (Major domain)"/>
    <property type="match status" value="1"/>
</dbReference>
<dbReference type="GO" id="GO:0030170">
    <property type="term" value="F:pyridoxal phosphate binding"/>
    <property type="evidence" value="ECO:0007669"/>
    <property type="project" value="InterPro"/>
</dbReference>
<keyword evidence="7" id="KW-0808">Transferase</keyword>
<comment type="cofactor">
    <cofactor evidence="1">
        <name>pyridoxal 5'-phosphate</name>
        <dbReference type="ChEBI" id="CHEBI:597326"/>
    </cofactor>
</comment>
<comment type="caution">
    <text evidence="9">The sequence shown here is derived from an EMBL/GenBank/DDBJ whole genome shotgun (WGS) entry which is preliminary data.</text>
</comment>
<proteinExistence type="inferred from homology"/>
<comment type="subcellular location">
    <subcellularLocation>
        <location evidence="2">Mitochondrion</location>
    </subcellularLocation>
</comment>
<evidence type="ECO:0000256" key="7">
    <source>
        <dbReference type="ARBA" id="ARBA00022679"/>
    </source>
</evidence>
<dbReference type="InterPro" id="IPR015421">
    <property type="entry name" value="PyrdxlP-dep_Trfase_major"/>
</dbReference>
<dbReference type="SUPFAM" id="SSF53383">
    <property type="entry name" value="PLP-dependent transferases"/>
    <property type="match status" value="1"/>
</dbReference>
<dbReference type="GO" id="GO:0005739">
    <property type="term" value="C:mitochondrion"/>
    <property type="evidence" value="ECO:0007669"/>
    <property type="project" value="UniProtKB-SubCell"/>
</dbReference>
<dbReference type="InterPro" id="IPR015422">
    <property type="entry name" value="PyrdxlP-dep_Trfase_small"/>
</dbReference>
<dbReference type="Pfam" id="PF00202">
    <property type="entry name" value="Aminotran_3"/>
    <property type="match status" value="1"/>
</dbReference>
<dbReference type="PANTHER" id="PTHR45688:SF3">
    <property type="entry name" value="ALANINE--GLYOXYLATE AMINOTRANSFERASE 2, MITOCHONDRIAL"/>
    <property type="match status" value="1"/>
</dbReference>
<dbReference type="GO" id="GO:0008453">
    <property type="term" value="F:alanine-glyoxylate transaminase activity"/>
    <property type="evidence" value="ECO:0007669"/>
    <property type="project" value="UniProtKB-EC"/>
</dbReference>
<dbReference type="CDD" id="cd00610">
    <property type="entry name" value="OAT_like"/>
    <property type="match status" value="1"/>
</dbReference>
<comment type="subunit">
    <text evidence="4">Homotetramer.</text>
</comment>
<dbReference type="EMBL" id="BARW01020628">
    <property type="protein sequence ID" value="GAI93849.1"/>
    <property type="molecule type" value="Genomic_DNA"/>
</dbReference>
<sequence length="248" mass="26785">PVEIAKAENTIITSTDGKEYLDCFSGISVVNAGHGHPKVVSAAKKQMDEYIHTCTYVYYNPKAGELAKKLAEITPGTLQKSFLGNSGAEAVEGALRLSRHYTGKNEFIGLTNSFHGRTYATLSLTGNSGRKISGGPWMPGVAFAPAPYFYRCPFGSESEEECGEKAAKALKDVIKYHTSDNVAAFIAEGLMGEGGIIVPPDNYFPMVKEILEKEGVLFICDEVQSGFGRTGKMFGIKNVGCRSLISYI</sequence>
<evidence type="ECO:0000256" key="1">
    <source>
        <dbReference type="ARBA" id="ARBA00001933"/>
    </source>
</evidence>
<dbReference type="PANTHER" id="PTHR45688">
    <property type="match status" value="1"/>
</dbReference>
<protein>
    <recommendedName>
        <fullName evidence="5">alanine--glyoxylate transaminase</fullName>
        <ecNumber evidence="5">2.6.1.44</ecNumber>
    </recommendedName>
</protein>
<evidence type="ECO:0000256" key="4">
    <source>
        <dbReference type="ARBA" id="ARBA00011881"/>
    </source>
</evidence>
<evidence type="ECO:0000256" key="3">
    <source>
        <dbReference type="ARBA" id="ARBA00008954"/>
    </source>
</evidence>